<feature type="compositionally biased region" description="Polar residues" evidence="1">
    <location>
        <begin position="308"/>
        <end position="328"/>
    </location>
</feature>
<reference evidence="2 3" key="2">
    <citation type="submission" date="2019-01" db="EMBL/GenBank/DDBJ databases">
        <title>A chromosome length genome reference of the Java medaka (oryzias javanicus).</title>
        <authorList>
            <person name="Herpin A."/>
            <person name="Takehana Y."/>
            <person name="Naruse K."/>
            <person name="Ansai S."/>
            <person name="Kawaguchi M."/>
        </authorList>
    </citation>
    <scope>NUCLEOTIDE SEQUENCE [LARGE SCALE GENOMIC DNA]</scope>
    <source>
        <strain evidence="2">RS831</strain>
        <tissue evidence="2">Whole body</tissue>
    </source>
</reference>
<feature type="region of interest" description="Disordered" evidence="1">
    <location>
        <begin position="126"/>
        <end position="190"/>
    </location>
</feature>
<feature type="region of interest" description="Disordered" evidence="1">
    <location>
        <begin position="20"/>
        <end position="72"/>
    </location>
</feature>
<protein>
    <submittedName>
        <fullName evidence="2">Uncharacterized protein</fullName>
    </submittedName>
</protein>
<accession>A0A3S2PY25</accession>
<feature type="compositionally biased region" description="Polar residues" evidence="1">
    <location>
        <begin position="339"/>
        <end position="352"/>
    </location>
</feature>
<proteinExistence type="predicted"/>
<feature type="compositionally biased region" description="Acidic residues" evidence="1">
    <location>
        <begin position="171"/>
        <end position="183"/>
    </location>
</feature>
<organism evidence="2 3">
    <name type="scientific">Oryzias javanicus</name>
    <name type="common">Javanese ricefish</name>
    <name type="synonym">Aplocheilus javanicus</name>
    <dbReference type="NCBI Taxonomy" id="123683"/>
    <lineage>
        <taxon>Eukaryota</taxon>
        <taxon>Metazoa</taxon>
        <taxon>Chordata</taxon>
        <taxon>Craniata</taxon>
        <taxon>Vertebrata</taxon>
        <taxon>Euteleostomi</taxon>
        <taxon>Actinopterygii</taxon>
        <taxon>Neopterygii</taxon>
        <taxon>Teleostei</taxon>
        <taxon>Neoteleostei</taxon>
        <taxon>Acanthomorphata</taxon>
        <taxon>Ovalentaria</taxon>
        <taxon>Atherinomorphae</taxon>
        <taxon>Beloniformes</taxon>
        <taxon>Adrianichthyidae</taxon>
        <taxon>Oryziinae</taxon>
        <taxon>Oryzias</taxon>
    </lineage>
</organism>
<dbReference type="AlphaFoldDB" id="A0A3S2PY25"/>
<sequence>MQEQSWFCCAKQVLWAENGSEEHVSSVSASTANAVSDHREEEPQCENSLTPESFHPRKPKKVSSKSKRVRDVNKVLQTQPAHLPASNRLMTRALRAMNDSTKQDKVGKKAEQKQILKSFRKADKVVKNHKPKHEFHTKVKALKSHHSDKGERDQGKISSSSSFSLMFSDSNDSEDVKSEDEDLSISSTPPMDFIPLTSKVKAKYEGQSSDKYSTSPPSPFSFLRAFKNVEEVSFQSLGADRSGKPISLKPKPNCKFSTFLMMLKDLHDTRERDGTPLELEIGPPSAHVKEEPLVMPGENASAGRDQESASGGQDQETAYALSDSSAITDKSVEALNEGGASQTLKKPSNRRGNSGWFKRKPNRRAPCSPAKSGPGFPGLESLLEMMPTEDSLENMGWSSRVVDFQSSSWEERAGGSDLVVGEEHEESLWSRAKENLTVPVPLEQRECGMVEEQPNCLISDFVKRDSIFAHKSGEEDKTPGAHKRIRKPSKRLIEWTEEYEQIFCTRKKIKKPLQLIGKASPTPFTSAPELLDSDNNASDPPPSTVLPEIQTPPPEEIPAATPPELPIPDNQHTCPQVTPVLSTDTLTPPPDVEPLLSEVIPKDNREASLPVLEKKRKRKPTQKILEYCLEAEASTGPKKKIKGLRNNSSSAPHSDSAPPPPLKLKTKVALTPTPTSEVTTCTSTPSIQINHRAALPPHPAPSPPEPGQEDTAEPDAPPHAEEQNTQMTQRMCQRERGTSAAWTTASPPERTTWDSVTILLYRRGRS</sequence>
<keyword evidence="3" id="KW-1185">Reference proteome</keyword>
<feature type="compositionally biased region" description="Basic residues" evidence="1">
    <location>
        <begin position="56"/>
        <end position="68"/>
    </location>
</feature>
<evidence type="ECO:0000256" key="1">
    <source>
        <dbReference type="SAM" id="MobiDB-lite"/>
    </source>
</evidence>
<gene>
    <name evidence="2" type="ORF">OJAV_G00144460</name>
</gene>
<dbReference type="EMBL" id="CM012450">
    <property type="protein sequence ID" value="RVE64229.1"/>
    <property type="molecule type" value="Genomic_DNA"/>
</dbReference>
<evidence type="ECO:0000313" key="3">
    <source>
        <dbReference type="Proteomes" id="UP000283210"/>
    </source>
</evidence>
<feature type="compositionally biased region" description="Pro residues" evidence="1">
    <location>
        <begin position="539"/>
        <end position="566"/>
    </location>
</feature>
<feature type="compositionally biased region" description="Low complexity" evidence="1">
    <location>
        <begin position="25"/>
        <end position="35"/>
    </location>
</feature>
<feature type="compositionally biased region" description="Low complexity" evidence="1">
    <location>
        <begin position="671"/>
        <end position="686"/>
    </location>
</feature>
<feature type="region of interest" description="Disordered" evidence="1">
    <location>
        <begin position="520"/>
        <end position="749"/>
    </location>
</feature>
<feature type="compositionally biased region" description="Low complexity" evidence="1">
    <location>
        <begin position="158"/>
        <end position="170"/>
    </location>
</feature>
<reference evidence="2 3" key="1">
    <citation type="submission" date="2018-11" db="EMBL/GenBank/DDBJ databases">
        <authorList>
            <person name="Lopez-Roques C."/>
            <person name="Donnadieu C."/>
            <person name="Bouchez O."/>
            <person name="Klopp C."/>
            <person name="Cabau C."/>
            <person name="Zahm M."/>
        </authorList>
    </citation>
    <scope>NUCLEOTIDE SEQUENCE [LARGE SCALE GENOMIC DNA]</scope>
    <source>
        <strain evidence="2">RS831</strain>
        <tissue evidence="2">Whole body</tissue>
    </source>
</reference>
<evidence type="ECO:0000313" key="2">
    <source>
        <dbReference type="EMBL" id="RVE64229.1"/>
    </source>
</evidence>
<feature type="compositionally biased region" description="Basic residues" evidence="1">
    <location>
        <begin position="127"/>
        <end position="144"/>
    </location>
</feature>
<dbReference type="OrthoDB" id="422362at2759"/>
<feature type="compositionally biased region" description="Polar residues" evidence="1">
    <location>
        <begin position="570"/>
        <end position="586"/>
    </location>
</feature>
<feature type="compositionally biased region" description="Basic and acidic residues" evidence="1">
    <location>
        <begin position="145"/>
        <end position="155"/>
    </location>
</feature>
<name>A0A3S2PY25_ORYJA</name>
<feature type="region of interest" description="Disordered" evidence="1">
    <location>
        <begin position="271"/>
        <end position="378"/>
    </location>
</feature>
<dbReference type="Proteomes" id="UP000283210">
    <property type="component" value="Chromosome 14"/>
</dbReference>
<feature type="compositionally biased region" description="Pro residues" evidence="1">
    <location>
        <begin position="696"/>
        <end position="706"/>
    </location>
</feature>